<dbReference type="Proteomes" id="UP000263993">
    <property type="component" value="Unassembled WGS sequence"/>
</dbReference>
<dbReference type="EMBL" id="QRGO01000001">
    <property type="protein sequence ID" value="RDV05391.1"/>
    <property type="molecule type" value="Genomic_DNA"/>
</dbReference>
<dbReference type="GO" id="GO:0005829">
    <property type="term" value="C:cytosol"/>
    <property type="evidence" value="ECO:0007669"/>
    <property type="project" value="TreeGrafter"/>
</dbReference>
<evidence type="ECO:0000256" key="2">
    <source>
        <dbReference type="ARBA" id="ARBA00023125"/>
    </source>
</evidence>
<dbReference type="SUPFAM" id="SSF46785">
    <property type="entry name" value="Winged helix' DNA-binding domain"/>
    <property type="match status" value="1"/>
</dbReference>
<dbReference type="InterPro" id="IPR000595">
    <property type="entry name" value="cNMP-bd_dom"/>
</dbReference>
<dbReference type="CDD" id="cd00038">
    <property type="entry name" value="CAP_ED"/>
    <property type="match status" value="1"/>
</dbReference>
<dbReference type="GO" id="GO:0003700">
    <property type="term" value="F:DNA-binding transcription factor activity"/>
    <property type="evidence" value="ECO:0007669"/>
    <property type="project" value="TreeGrafter"/>
</dbReference>
<name>A0A371BDF4_9BRAD</name>
<evidence type="ECO:0000256" key="1">
    <source>
        <dbReference type="ARBA" id="ARBA00023015"/>
    </source>
</evidence>
<dbReference type="Pfam" id="PF00027">
    <property type="entry name" value="cNMP_binding"/>
    <property type="match status" value="1"/>
</dbReference>
<keyword evidence="3" id="KW-0804">Transcription</keyword>
<reference evidence="7" key="1">
    <citation type="submission" date="2018-08" db="EMBL/GenBank/DDBJ databases">
        <authorList>
            <person name="Kim S.-J."/>
            <person name="Jung G.-Y."/>
        </authorList>
    </citation>
    <scope>NUCLEOTIDE SEQUENCE [LARGE SCALE GENOMIC DNA]</scope>
    <source>
        <strain evidence="7">GY_H</strain>
    </source>
</reference>
<sequence length="230" mass="25737">MPVRPSDVQSIRVLPMFQKMSEQAFADLMAQSMLQRFPARAELIREGELPDFLYIVVEGAVDLYATRDAEETTIDIVYPSSSFILAAVMRDEPYLKSARTLAPSQILMIPSQVVRDAFSRDPAFARGIVDELAKRYRAVTRVLKNDRMRSSTERLAIWILGMAQRSGSNEFELPLEKRKLASFLGMTPESYSRSVAALEKHGVRTHGALITINNPAGLAEFAKPSKIEAD</sequence>
<keyword evidence="7" id="KW-1185">Reference proteome</keyword>
<evidence type="ECO:0000313" key="6">
    <source>
        <dbReference type="EMBL" id="RDV05391.1"/>
    </source>
</evidence>
<dbReference type="SMART" id="SM00419">
    <property type="entry name" value="HTH_CRP"/>
    <property type="match status" value="1"/>
</dbReference>
<dbReference type="Gene3D" id="1.10.10.10">
    <property type="entry name" value="Winged helix-like DNA-binding domain superfamily/Winged helix DNA-binding domain"/>
    <property type="match status" value="1"/>
</dbReference>
<protein>
    <submittedName>
        <fullName evidence="6">Transcriptional regulator</fullName>
    </submittedName>
</protein>
<dbReference type="Pfam" id="PF13545">
    <property type="entry name" value="HTH_Crp_2"/>
    <property type="match status" value="1"/>
</dbReference>
<keyword evidence="1" id="KW-0805">Transcription regulation</keyword>
<dbReference type="PANTHER" id="PTHR24567:SF26">
    <property type="entry name" value="REGULATORY PROTEIN YEIL"/>
    <property type="match status" value="1"/>
</dbReference>
<dbReference type="InterPro" id="IPR014710">
    <property type="entry name" value="RmlC-like_jellyroll"/>
</dbReference>
<comment type="caution">
    <text evidence="6">The sequence shown here is derived from an EMBL/GenBank/DDBJ whole genome shotgun (WGS) entry which is preliminary data.</text>
</comment>
<dbReference type="OrthoDB" id="190787at2"/>
<dbReference type="InterPro" id="IPR012318">
    <property type="entry name" value="HTH_CRP"/>
</dbReference>
<gene>
    <name evidence="6" type="ORF">DXH78_12895</name>
</gene>
<feature type="domain" description="Cyclic nucleotide-binding" evidence="4">
    <location>
        <begin position="16"/>
        <end position="135"/>
    </location>
</feature>
<dbReference type="RefSeq" id="WP_115517417.1">
    <property type="nucleotide sequence ID" value="NZ_QRGO01000001.1"/>
</dbReference>
<dbReference type="Gene3D" id="2.60.120.10">
    <property type="entry name" value="Jelly Rolls"/>
    <property type="match status" value="1"/>
</dbReference>
<dbReference type="PROSITE" id="PS51063">
    <property type="entry name" value="HTH_CRP_2"/>
    <property type="match status" value="1"/>
</dbReference>
<dbReference type="SMART" id="SM00100">
    <property type="entry name" value="cNMP"/>
    <property type="match status" value="1"/>
</dbReference>
<feature type="domain" description="HTH crp-type" evidence="5">
    <location>
        <begin position="149"/>
        <end position="216"/>
    </location>
</feature>
<keyword evidence="2" id="KW-0238">DNA-binding</keyword>
<evidence type="ECO:0000259" key="5">
    <source>
        <dbReference type="PROSITE" id="PS51063"/>
    </source>
</evidence>
<evidence type="ECO:0000313" key="7">
    <source>
        <dbReference type="Proteomes" id="UP000263993"/>
    </source>
</evidence>
<dbReference type="InterPro" id="IPR018490">
    <property type="entry name" value="cNMP-bd_dom_sf"/>
</dbReference>
<dbReference type="InterPro" id="IPR036388">
    <property type="entry name" value="WH-like_DNA-bd_sf"/>
</dbReference>
<evidence type="ECO:0000259" key="4">
    <source>
        <dbReference type="PROSITE" id="PS50042"/>
    </source>
</evidence>
<dbReference type="PROSITE" id="PS50042">
    <property type="entry name" value="CNMP_BINDING_3"/>
    <property type="match status" value="1"/>
</dbReference>
<proteinExistence type="predicted"/>
<organism evidence="6 7">
    <name type="scientific">Undibacter mobilis</name>
    <dbReference type="NCBI Taxonomy" id="2292256"/>
    <lineage>
        <taxon>Bacteria</taxon>
        <taxon>Pseudomonadati</taxon>
        <taxon>Pseudomonadota</taxon>
        <taxon>Alphaproteobacteria</taxon>
        <taxon>Hyphomicrobiales</taxon>
        <taxon>Nitrobacteraceae</taxon>
        <taxon>Undibacter</taxon>
    </lineage>
</organism>
<evidence type="ECO:0000256" key="3">
    <source>
        <dbReference type="ARBA" id="ARBA00023163"/>
    </source>
</evidence>
<dbReference type="PANTHER" id="PTHR24567">
    <property type="entry name" value="CRP FAMILY TRANSCRIPTIONAL REGULATORY PROTEIN"/>
    <property type="match status" value="1"/>
</dbReference>
<dbReference type="NCBIfam" id="NF006901">
    <property type="entry name" value="PRK09392.1"/>
    <property type="match status" value="1"/>
</dbReference>
<dbReference type="InterPro" id="IPR050397">
    <property type="entry name" value="Env_Response_Regulators"/>
</dbReference>
<dbReference type="AlphaFoldDB" id="A0A371BDF4"/>
<dbReference type="GO" id="GO:0003677">
    <property type="term" value="F:DNA binding"/>
    <property type="evidence" value="ECO:0007669"/>
    <property type="project" value="UniProtKB-KW"/>
</dbReference>
<accession>A0A371BDF4</accession>
<dbReference type="InterPro" id="IPR036390">
    <property type="entry name" value="WH_DNA-bd_sf"/>
</dbReference>
<dbReference type="SUPFAM" id="SSF51206">
    <property type="entry name" value="cAMP-binding domain-like"/>
    <property type="match status" value="1"/>
</dbReference>